<feature type="compositionally biased region" description="Polar residues" evidence="1">
    <location>
        <begin position="28"/>
        <end position="40"/>
    </location>
</feature>
<name>A0A6A6RWM2_9PLEO</name>
<reference evidence="2" key="1">
    <citation type="journal article" date="2020" name="Stud. Mycol.">
        <title>101 Dothideomycetes genomes: a test case for predicting lifestyles and emergence of pathogens.</title>
        <authorList>
            <person name="Haridas S."/>
            <person name="Albert R."/>
            <person name="Binder M."/>
            <person name="Bloem J."/>
            <person name="Labutti K."/>
            <person name="Salamov A."/>
            <person name="Andreopoulos B."/>
            <person name="Baker S."/>
            <person name="Barry K."/>
            <person name="Bills G."/>
            <person name="Bluhm B."/>
            <person name="Cannon C."/>
            <person name="Castanera R."/>
            <person name="Culley D."/>
            <person name="Daum C."/>
            <person name="Ezra D."/>
            <person name="Gonzalez J."/>
            <person name="Henrissat B."/>
            <person name="Kuo A."/>
            <person name="Liang C."/>
            <person name="Lipzen A."/>
            <person name="Lutzoni F."/>
            <person name="Magnuson J."/>
            <person name="Mondo S."/>
            <person name="Nolan M."/>
            <person name="Ohm R."/>
            <person name="Pangilinan J."/>
            <person name="Park H.-J."/>
            <person name="Ramirez L."/>
            <person name="Alfaro M."/>
            <person name="Sun H."/>
            <person name="Tritt A."/>
            <person name="Yoshinaga Y."/>
            <person name="Zwiers L.-H."/>
            <person name="Turgeon B."/>
            <person name="Goodwin S."/>
            <person name="Spatafora J."/>
            <person name="Crous P."/>
            <person name="Grigoriev I."/>
        </authorList>
    </citation>
    <scope>NUCLEOTIDE SEQUENCE</scope>
    <source>
        <strain evidence="2">CBS 473.64</strain>
    </source>
</reference>
<organism evidence="2 3">
    <name type="scientific">Massarina eburnea CBS 473.64</name>
    <dbReference type="NCBI Taxonomy" id="1395130"/>
    <lineage>
        <taxon>Eukaryota</taxon>
        <taxon>Fungi</taxon>
        <taxon>Dikarya</taxon>
        <taxon>Ascomycota</taxon>
        <taxon>Pezizomycotina</taxon>
        <taxon>Dothideomycetes</taxon>
        <taxon>Pleosporomycetidae</taxon>
        <taxon>Pleosporales</taxon>
        <taxon>Massarineae</taxon>
        <taxon>Massarinaceae</taxon>
        <taxon>Massarina</taxon>
    </lineage>
</organism>
<feature type="compositionally biased region" description="Basic and acidic residues" evidence="1">
    <location>
        <begin position="1"/>
        <end position="12"/>
    </location>
</feature>
<gene>
    <name evidence="2" type="ORF">P280DRAFT_83117</name>
</gene>
<protein>
    <submittedName>
        <fullName evidence="2">Uncharacterized protein</fullName>
    </submittedName>
</protein>
<accession>A0A6A6RWM2</accession>
<dbReference type="EMBL" id="MU006790">
    <property type="protein sequence ID" value="KAF2638364.1"/>
    <property type="molecule type" value="Genomic_DNA"/>
</dbReference>
<evidence type="ECO:0000256" key="1">
    <source>
        <dbReference type="SAM" id="MobiDB-lite"/>
    </source>
</evidence>
<evidence type="ECO:0000313" key="3">
    <source>
        <dbReference type="Proteomes" id="UP000799753"/>
    </source>
</evidence>
<keyword evidence="3" id="KW-1185">Reference proteome</keyword>
<sequence length="75" mass="8077">MLEARRERRLSDSVEVGQPLAGPGEASQAASAPSVHQQTPRARPRWQLRTAMLARAVRMSVLAVLAVMRSVGGIS</sequence>
<feature type="region of interest" description="Disordered" evidence="1">
    <location>
        <begin position="1"/>
        <end position="44"/>
    </location>
</feature>
<proteinExistence type="predicted"/>
<evidence type="ECO:0000313" key="2">
    <source>
        <dbReference type="EMBL" id="KAF2638364.1"/>
    </source>
</evidence>
<dbReference type="Proteomes" id="UP000799753">
    <property type="component" value="Unassembled WGS sequence"/>
</dbReference>
<dbReference type="AlphaFoldDB" id="A0A6A6RWM2"/>